<feature type="active site" description="Proton acceptor" evidence="5">
    <location>
        <position position="20"/>
    </location>
</feature>
<dbReference type="PANTHER" id="PTHR43301">
    <property type="entry name" value="ARABINAN ENDO-1,5-ALPHA-L-ARABINOSIDASE"/>
    <property type="match status" value="1"/>
</dbReference>
<keyword evidence="9" id="KW-1185">Reference proteome</keyword>
<dbReference type="GO" id="GO:0005975">
    <property type="term" value="P:carbohydrate metabolic process"/>
    <property type="evidence" value="ECO:0007669"/>
    <property type="project" value="InterPro"/>
</dbReference>
<keyword evidence="4 7" id="KW-0326">Glycosidase</keyword>
<dbReference type="KEGG" id="huw:FPZ11_14855"/>
<evidence type="ECO:0000256" key="5">
    <source>
        <dbReference type="PIRSR" id="PIRSR606710-1"/>
    </source>
</evidence>
<dbReference type="GO" id="GO:0004553">
    <property type="term" value="F:hydrolase activity, hydrolyzing O-glycosyl compounds"/>
    <property type="evidence" value="ECO:0007669"/>
    <property type="project" value="InterPro"/>
</dbReference>
<dbReference type="InterPro" id="IPR006710">
    <property type="entry name" value="Glyco_hydro_43"/>
</dbReference>
<keyword evidence="3 7" id="KW-0378">Hydrolase</keyword>
<dbReference type="Pfam" id="PF04616">
    <property type="entry name" value="Glyco_hydro_43"/>
    <property type="match status" value="1"/>
</dbReference>
<reference evidence="8 9" key="1">
    <citation type="submission" date="2019-07" db="EMBL/GenBank/DDBJ databases">
        <title>Full genome sequence of Humibacter sp. WJ7-1.</title>
        <authorList>
            <person name="Im W.-T."/>
        </authorList>
    </citation>
    <scope>NUCLEOTIDE SEQUENCE [LARGE SCALE GENOMIC DNA]</scope>
    <source>
        <strain evidence="8 9">WJ7-1</strain>
    </source>
</reference>
<name>A0A5B8MB77_9MICO</name>
<accession>A0A5B8MB77</accession>
<dbReference type="InterPro" id="IPR023296">
    <property type="entry name" value="Glyco_hydro_beta-prop_sf"/>
</dbReference>
<comment type="similarity">
    <text evidence="2 7">Belongs to the glycosyl hydrolase 43 family.</text>
</comment>
<evidence type="ECO:0000256" key="4">
    <source>
        <dbReference type="ARBA" id="ARBA00023295"/>
    </source>
</evidence>
<evidence type="ECO:0000256" key="3">
    <source>
        <dbReference type="ARBA" id="ARBA00022801"/>
    </source>
</evidence>
<protein>
    <submittedName>
        <fullName evidence="8">Family 43 glycosylhydrolase</fullName>
    </submittedName>
</protein>
<dbReference type="AlphaFoldDB" id="A0A5B8MB77"/>
<proteinExistence type="inferred from homology"/>
<evidence type="ECO:0000313" key="8">
    <source>
        <dbReference type="EMBL" id="QDZ16910.1"/>
    </source>
</evidence>
<organism evidence="8 9">
    <name type="scientific">Humibacter ginsenosidimutans</name>
    <dbReference type="NCBI Taxonomy" id="2599293"/>
    <lineage>
        <taxon>Bacteria</taxon>
        <taxon>Bacillati</taxon>
        <taxon>Actinomycetota</taxon>
        <taxon>Actinomycetes</taxon>
        <taxon>Micrococcales</taxon>
        <taxon>Microbacteriaceae</taxon>
        <taxon>Humibacter</taxon>
    </lineage>
</organism>
<dbReference type="PANTHER" id="PTHR43301:SF3">
    <property type="entry name" value="ARABINAN ENDO-1,5-ALPHA-L-ARABINOSIDASE A-RELATED"/>
    <property type="match status" value="1"/>
</dbReference>
<evidence type="ECO:0000256" key="2">
    <source>
        <dbReference type="ARBA" id="ARBA00009865"/>
    </source>
</evidence>
<evidence type="ECO:0000313" key="9">
    <source>
        <dbReference type="Proteomes" id="UP000320216"/>
    </source>
</evidence>
<sequence>MPRLDLPAHPRPVRDDYFADPFLTRFNGQYYAYGTTRPRDGHILTFEAIRSDDLVHWTSLGQALTPLDTVFGDAYWAPEVVERDGRYWMYYSVGRGIDRHHIRVAAADTPEGPFVDCGVDLTPQESFAIDAHPFRDDDGQWYLFFARDVLEGARPGTHLAVTRLPEPTVVGAKARPVLAPDADWQIYERGREIYGRRFDWHTLEGPTVTRHGSDYYLFFSAGSWEGAGYGVSVATAPHPFGPWNHRAESGASFMSSSSTRLAGPGHNSVMHGERTILTAFHAWNSERTARQMYIAPVLFD</sequence>
<evidence type="ECO:0000256" key="7">
    <source>
        <dbReference type="RuleBase" id="RU361187"/>
    </source>
</evidence>
<dbReference type="InterPro" id="IPR050727">
    <property type="entry name" value="GH43_arabinanases"/>
</dbReference>
<evidence type="ECO:0000256" key="6">
    <source>
        <dbReference type="PIRSR" id="PIRSR606710-2"/>
    </source>
</evidence>
<gene>
    <name evidence="8" type="ORF">FPZ11_14855</name>
</gene>
<dbReference type="Proteomes" id="UP000320216">
    <property type="component" value="Chromosome"/>
</dbReference>
<feature type="site" description="Important for catalytic activity, responsible for pKa modulation of the active site Glu and correct orientation of both the proton donor and substrate" evidence="6">
    <location>
        <position position="130"/>
    </location>
</feature>
<dbReference type="EMBL" id="CP042305">
    <property type="protein sequence ID" value="QDZ16910.1"/>
    <property type="molecule type" value="Genomic_DNA"/>
</dbReference>
<dbReference type="OrthoDB" id="9801455at2"/>
<dbReference type="Gene3D" id="2.115.10.20">
    <property type="entry name" value="Glycosyl hydrolase domain, family 43"/>
    <property type="match status" value="1"/>
</dbReference>
<comment type="pathway">
    <text evidence="1">Glycan metabolism; L-arabinan degradation.</text>
</comment>
<evidence type="ECO:0000256" key="1">
    <source>
        <dbReference type="ARBA" id="ARBA00004834"/>
    </source>
</evidence>
<dbReference type="CDD" id="cd08991">
    <property type="entry name" value="GH43_HoAraf43-like"/>
    <property type="match status" value="1"/>
</dbReference>
<feature type="active site" description="Proton donor" evidence="5">
    <location>
        <position position="204"/>
    </location>
</feature>
<dbReference type="SUPFAM" id="SSF75005">
    <property type="entry name" value="Arabinanase/levansucrase/invertase"/>
    <property type="match status" value="1"/>
</dbReference>